<protein>
    <submittedName>
        <fullName evidence="1">Uncharacterized protein</fullName>
    </submittedName>
</protein>
<comment type="caution">
    <text evidence="1">The sequence shown here is derived from an EMBL/GenBank/DDBJ whole genome shotgun (WGS) entry which is preliminary data.</text>
</comment>
<dbReference type="Proteomes" id="UP001519460">
    <property type="component" value="Unassembled WGS sequence"/>
</dbReference>
<reference evidence="1 2" key="1">
    <citation type="journal article" date="2023" name="Sci. Data">
        <title>Genome assembly of the Korean intertidal mud-creeper Batillaria attramentaria.</title>
        <authorList>
            <person name="Patra A.K."/>
            <person name="Ho P.T."/>
            <person name="Jun S."/>
            <person name="Lee S.J."/>
            <person name="Kim Y."/>
            <person name="Won Y.J."/>
        </authorList>
    </citation>
    <scope>NUCLEOTIDE SEQUENCE [LARGE SCALE GENOMIC DNA]</scope>
    <source>
        <strain evidence="1">Wonlab-2016</strain>
    </source>
</reference>
<sequence length="245" mass="26783">MTKRYRLLMQQSCQNLSSEVWPCKVTQLMHGERRKGVALFNCALKVTSDVCVSVDLACSVQFTPRVQPGRTLRKGKSLSVCPPAAWNKPSFVESLFLVTGRGRLWQEGAPKCGGQGLFLGLGGDPAGQAGLGKQGCPRSLKFSKHGFCLGKDTGLFVGGFPYCLRQGHRHTLAPEKKPNMEGVLSRLRKLSLPFCPCLLPLSKPPSMPQNGNKVSYCLLPFCRAKTSGGFPFFSFFCFEESGAWG</sequence>
<proteinExistence type="predicted"/>
<name>A0ABD0JTT1_9CAEN</name>
<evidence type="ECO:0000313" key="2">
    <source>
        <dbReference type="Proteomes" id="UP001519460"/>
    </source>
</evidence>
<organism evidence="1 2">
    <name type="scientific">Batillaria attramentaria</name>
    <dbReference type="NCBI Taxonomy" id="370345"/>
    <lineage>
        <taxon>Eukaryota</taxon>
        <taxon>Metazoa</taxon>
        <taxon>Spiralia</taxon>
        <taxon>Lophotrochozoa</taxon>
        <taxon>Mollusca</taxon>
        <taxon>Gastropoda</taxon>
        <taxon>Caenogastropoda</taxon>
        <taxon>Sorbeoconcha</taxon>
        <taxon>Cerithioidea</taxon>
        <taxon>Batillariidae</taxon>
        <taxon>Batillaria</taxon>
    </lineage>
</organism>
<dbReference type="AlphaFoldDB" id="A0ABD0JTT1"/>
<evidence type="ECO:0000313" key="1">
    <source>
        <dbReference type="EMBL" id="KAK7478444.1"/>
    </source>
</evidence>
<gene>
    <name evidence="1" type="ORF">BaRGS_00030290</name>
</gene>
<accession>A0ABD0JTT1</accession>
<keyword evidence="2" id="KW-1185">Reference proteome</keyword>
<dbReference type="EMBL" id="JACVVK020000325">
    <property type="protein sequence ID" value="KAK7478444.1"/>
    <property type="molecule type" value="Genomic_DNA"/>
</dbReference>